<protein>
    <submittedName>
        <fullName evidence="1">Uncharacterized protein</fullName>
    </submittedName>
</protein>
<keyword evidence="2" id="KW-1185">Reference proteome</keyword>
<proteinExistence type="predicted"/>
<name>A0A479ZRY7_9CYAN</name>
<reference evidence="2" key="1">
    <citation type="submission" date="2019-02" db="EMBL/GenBank/DDBJ databases">
        <title>Draft genome sequence of Sphaerospermopsis reniformis NIES-1949.</title>
        <authorList>
            <person name="Yamaguchi H."/>
            <person name="Suzuki S."/>
            <person name="Kawachi M."/>
        </authorList>
    </citation>
    <scope>NUCLEOTIDE SEQUENCE [LARGE SCALE GENOMIC DNA]</scope>
    <source>
        <strain evidence="2">NIES-1949</strain>
    </source>
</reference>
<dbReference type="Proteomes" id="UP000300142">
    <property type="component" value="Unassembled WGS sequence"/>
</dbReference>
<comment type="caution">
    <text evidence="1">The sequence shown here is derived from an EMBL/GenBank/DDBJ whole genome shotgun (WGS) entry which is preliminary data.</text>
</comment>
<dbReference type="AlphaFoldDB" id="A0A479ZRY7"/>
<gene>
    <name evidence="1" type="ORF">SR1949_00240</name>
</gene>
<dbReference type="EMBL" id="BJCE01000001">
    <property type="protein sequence ID" value="GCL34932.1"/>
    <property type="molecule type" value="Genomic_DNA"/>
</dbReference>
<evidence type="ECO:0000313" key="1">
    <source>
        <dbReference type="EMBL" id="GCL34932.1"/>
    </source>
</evidence>
<accession>A0A479ZRY7</accession>
<dbReference type="RefSeq" id="WP_137665969.1">
    <property type="nucleotide sequence ID" value="NZ_BJCE01000001.1"/>
</dbReference>
<evidence type="ECO:0000313" key="2">
    <source>
        <dbReference type="Proteomes" id="UP000300142"/>
    </source>
</evidence>
<organism evidence="1 2">
    <name type="scientific">Sphaerospermopsis reniformis</name>
    <dbReference type="NCBI Taxonomy" id="531300"/>
    <lineage>
        <taxon>Bacteria</taxon>
        <taxon>Bacillati</taxon>
        <taxon>Cyanobacteriota</taxon>
        <taxon>Cyanophyceae</taxon>
        <taxon>Nostocales</taxon>
        <taxon>Aphanizomenonaceae</taxon>
        <taxon>Sphaerospermopsis</taxon>
    </lineage>
</organism>
<sequence length="127" mass="14162">MSQIQELHKQAMDLAEMAQVAKLRNNSDLAAQLSRQAFEKERLAAELITNDLTAEPTRSILYRSAATLAIDCGEIHSAERLIAVALSGNPPTEIAEELKDLFVQINIHKYFARRGLVFDEAKLQILS</sequence>